<proteinExistence type="predicted"/>
<dbReference type="InterPro" id="IPR010982">
    <property type="entry name" value="Lambda_DNA-bd_dom_sf"/>
</dbReference>
<feature type="domain" description="HTH cro/C1-type" evidence="1">
    <location>
        <begin position="8"/>
        <end position="38"/>
    </location>
</feature>
<comment type="caution">
    <text evidence="2">The sequence shown here is derived from an EMBL/GenBank/DDBJ whole genome shotgun (WGS) entry which is preliminary data.</text>
</comment>
<gene>
    <name evidence="2" type="ORF">S12H4_54040</name>
</gene>
<protein>
    <recommendedName>
        <fullName evidence="1">HTH cro/C1-type domain-containing protein</fullName>
    </recommendedName>
</protein>
<dbReference type="PROSITE" id="PS50943">
    <property type="entry name" value="HTH_CROC1"/>
    <property type="match status" value="1"/>
</dbReference>
<organism evidence="2">
    <name type="scientific">marine sediment metagenome</name>
    <dbReference type="NCBI Taxonomy" id="412755"/>
    <lineage>
        <taxon>unclassified sequences</taxon>
        <taxon>metagenomes</taxon>
        <taxon>ecological metagenomes</taxon>
    </lineage>
</organism>
<reference evidence="2" key="1">
    <citation type="journal article" date="2014" name="Front. Microbiol.">
        <title>High frequency of phylogenetically diverse reductive dehalogenase-homologous genes in deep subseafloor sedimentary metagenomes.</title>
        <authorList>
            <person name="Kawai M."/>
            <person name="Futagami T."/>
            <person name="Toyoda A."/>
            <person name="Takaki Y."/>
            <person name="Nishi S."/>
            <person name="Hori S."/>
            <person name="Arai W."/>
            <person name="Tsubouchi T."/>
            <person name="Morono Y."/>
            <person name="Uchiyama I."/>
            <person name="Ito T."/>
            <person name="Fujiyama A."/>
            <person name="Inagaki F."/>
            <person name="Takami H."/>
        </authorList>
    </citation>
    <scope>NUCLEOTIDE SEQUENCE</scope>
    <source>
        <strain evidence="2">Expedition CK06-06</strain>
    </source>
</reference>
<dbReference type="Pfam" id="PF01381">
    <property type="entry name" value="HTH_3"/>
    <property type="match status" value="1"/>
</dbReference>
<sequence length="41" mass="4732">MNKKEHPIRKIRIDKRISQLKLALMLGVPQAKLSQYETAAI</sequence>
<evidence type="ECO:0000259" key="1">
    <source>
        <dbReference type="PROSITE" id="PS50943"/>
    </source>
</evidence>
<dbReference type="GO" id="GO:0003677">
    <property type="term" value="F:DNA binding"/>
    <property type="evidence" value="ECO:0007669"/>
    <property type="project" value="InterPro"/>
</dbReference>
<dbReference type="AlphaFoldDB" id="X1V427"/>
<dbReference type="SUPFAM" id="SSF47413">
    <property type="entry name" value="lambda repressor-like DNA-binding domains"/>
    <property type="match status" value="1"/>
</dbReference>
<accession>X1V427</accession>
<dbReference type="CDD" id="cd00093">
    <property type="entry name" value="HTH_XRE"/>
    <property type="match status" value="1"/>
</dbReference>
<dbReference type="EMBL" id="BARW01034485">
    <property type="protein sequence ID" value="GAJ06936.1"/>
    <property type="molecule type" value="Genomic_DNA"/>
</dbReference>
<dbReference type="InterPro" id="IPR001387">
    <property type="entry name" value="Cro/C1-type_HTH"/>
</dbReference>
<evidence type="ECO:0000313" key="2">
    <source>
        <dbReference type="EMBL" id="GAJ06936.1"/>
    </source>
</evidence>
<name>X1V427_9ZZZZ</name>
<dbReference type="Gene3D" id="1.10.260.40">
    <property type="entry name" value="lambda repressor-like DNA-binding domains"/>
    <property type="match status" value="1"/>
</dbReference>
<feature type="non-terminal residue" evidence="2">
    <location>
        <position position="41"/>
    </location>
</feature>